<reference evidence="1 2" key="1">
    <citation type="submission" date="2016-07" db="EMBL/GenBank/DDBJ databases">
        <title>Multiple horizontal gene transfer events from other fungi enriched the ability of initially mycotrophic Trichoderma (Ascomycota) to feed on dead plant biomass.</title>
        <authorList>
            <consortium name="DOE Joint Genome Institute"/>
            <person name="Aerts A."/>
            <person name="Atanasova L."/>
            <person name="Chenthamara K."/>
            <person name="Zhang J."/>
            <person name="Grujic M."/>
            <person name="Henrissat B."/>
            <person name="Kuo A."/>
            <person name="Salamov A."/>
            <person name="Lipzen A."/>
            <person name="Labutti K."/>
            <person name="Barry K."/>
            <person name="Miao Y."/>
            <person name="Rahimi M.J."/>
            <person name="Shen Q."/>
            <person name="Grigoriev I.V."/>
            <person name="Kubicek C.P."/>
            <person name="Druzhinina I.S."/>
        </authorList>
    </citation>
    <scope>NUCLEOTIDE SEQUENCE [LARGE SCALE GENOMIC DNA]</scope>
    <source>
        <strain evidence="1 2">CBS 433.97</strain>
    </source>
</reference>
<dbReference type="EMBL" id="KZ679263">
    <property type="protein sequence ID" value="PTB39990.1"/>
    <property type="molecule type" value="Genomic_DNA"/>
</dbReference>
<gene>
    <name evidence="1" type="ORF">M441DRAFT_459094</name>
</gene>
<evidence type="ECO:0000313" key="1">
    <source>
        <dbReference type="EMBL" id="PTB39990.1"/>
    </source>
</evidence>
<evidence type="ECO:0000313" key="2">
    <source>
        <dbReference type="Proteomes" id="UP000240493"/>
    </source>
</evidence>
<dbReference type="SUPFAM" id="SSF48452">
    <property type="entry name" value="TPR-like"/>
    <property type="match status" value="1"/>
</dbReference>
<sequence length="386" mass="43396">MVIADQYFSLGAGPPTGKPTKLFFLGAGGDIFNTGRVGDYWTFSRFSSQAISSRKPSDDGIFDLASVVTIFDGATAAACRSHPPVAHLNHSRHDIPGSTAGQSKSRKFTASHSSSWAAGLTIPPAPPSQSPIRWPESLMKYQKASYHSKTLADETHHYYGDRISKAAHQRSIRSQSPLQFTQNNFNSLVKGIYAGFVMVESKCIEVDKEQVSQNESKFALNNRNTYNLIALQSTLLHEHHDFFLASRHPTVNPALRCLASKYAMPACMWRHGIHTFLELLRHSIPYYMEHMLTFIYVAYTMMALLYETVPTLEDTWTKCLGDLGSYRMAIADDDIRDRVFWSYKSGPPSLVFGITRPPTAGRLHHHMAILTRPNAIQQLFYYRKVV</sequence>
<dbReference type="Proteomes" id="UP000240493">
    <property type="component" value="Unassembled WGS sequence"/>
</dbReference>
<protein>
    <submittedName>
        <fullName evidence="1">Uncharacterized protein</fullName>
    </submittedName>
</protein>
<organism evidence="1 2">
    <name type="scientific">Trichoderma asperellum (strain ATCC 204424 / CBS 433.97 / NBRC 101777)</name>
    <dbReference type="NCBI Taxonomy" id="1042311"/>
    <lineage>
        <taxon>Eukaryota</taxon>
        <taxon>Fungi</taxon>
        <taxon>Dikarya</taxon>
        <taxon>Ascomycota</taxon>
        <taxon>Pezizomycotina</taxon>
        <taxon>Sordariomycetes</taxon>
        <taxon>Hypocreomycetidae</taxon>
        <taxon>Hypocreales</taxon>
        <taxon>Hypocreaceae</taxon>
        <taxon>Trichoderma</taxon>
    </lineage>
</organism>
<dbReference type="STRING" id="1042311.A0A2T3Z5G6"/>
<dbReference type="AlphaFoldDB" id="A0A2T3Z5G6"/>
<dbReference type="FunFam" id="1.25.40.10:FF:000202">
    <property type="entry name" value="Unplaced genomic scaffold supercont1.7, whole genome shotgun sequence"/>
    <property type="match status" value="1"/>
</dbReference>
<proteinExistence type="predicted"/>
<name>A0A2T3Z5G6_TRIA4</name>
<keyword evidence="2" id="KW-1185">Reference proteome</keyword>
<dbReference type="InterPro" id="IPR011990">
    <property type="entry name" value="TPR-like_helical_dom_sf"/>
</dbReference>
<dbReference type="OrthoDB" id="2017974at2759"/>
<accession>A0A2T3Z5G6</accession>